<dbReference type="RefSeq" id="XP_065647365.1">
    <property type="nucleotide sequence ID" value="XM_065791293.1"/>
</dbReference>
<accession>A0ABM4BEG7</accession>
<name>A0ABM4BEG7_HYDVU</name>
<dbReference type="Proteomes" id="UP001652625">
    <property type="component" value="Chromosome 02"/>
</dbReference>
<dbReference type="GeneID" id="136077018"/>
<evidence type="ECO:0000313" key="1">
    <source>
        <dbReference type="Proteomes" id="UP001652625"/>
    </source>
</evidence>
<organism evidence="1 2">
    <name type="scientific">Hydra vulgaris</name>
    <name type="common">Hydra</name>
    <name type="synonym">Hydra attenuata</name>
    <dbReference type="NCBI Taxonomy" id="6087"/>
    <lineage>
        <taxon>Eukaryota</taxon>
        <taxon>Metazoa</taxon>
        <taxon>Cnidaria</taxon>
        <taxon>Hydrozoa</taxon>
        <taxon>Hydroidolina</taxon>
        <taxon>Anthoathecata</taxon>
        <taxon>Aplanulata</taxon>
        <taxon>Hydridae</taxon>
        <taxon>Hydra</taxon>
    </lineage>
</organism>
<gene>
    <name evidence="2" type="primary">LOC136077018</name>
</gene>
<reference evidence="2" key="2">
    <citation type="submission" date="2025-08" db="UniProtKB">
        <authorList>
            <consortium name="RefSeq"/>
        </authorList>
    </citation>
    <scope>IDENTIFICATION</scope>
</reference>
<reference evidence="1" key="1">
    <citation type="submission" date="2025-05" db="UniProtKB">
        <authorList>
            <consortium name="RefSeq"/>
        </authorList>
    </citation>
    <scope>NUCLEOTIDE SEQUENCE [LARGE SCALE GENOMIC DNA]</scope>
</reference>
<evidence type="ECO:0000313" key="2">
    <source>
        <dbReference type="RefSeq" id="XP_065647365.1"/>
    </source>
</evidence>
<protein>
    <submittedName>
        <fullName evidence="2">Uncharacterized protein LOC136077018</fullName>
    </submittedName>
</protein>
<sequence>MPAIEVLDIFTQKIKSCLSDRTPINSCVRNLLQEAMAIELIQLHCNVHPLESIALEALSALRTIDNEMKVKPAKGTDGIAVTVLKNILKLRYSFKGDPAAFKSYLKKNNVAPGLFLRYVGNRFHVLFHMAGIVVTHEKLIKNFLECNTKNKICKLLLQDISKDMILVQ</sequence>
<keyword evidence="1" id="KW-1185">Reference proteome</keyword>
<proteinExistence type="predicted"/>